<dbReference type="Pfam" id="PF08667">
    <property type="entry name" value="BetR"/>
    <property type="match status" value="1"/>
</dbReference>
<evidence type="ECO:0000259" key="1">
    <source>
        <dbReference type="Pfam" id="PF08667"/>
    </source>
</evidence>
<dbReference type="InterPro" id="IPR013975">
    <property type="entry name" value="Tscrpt_reg_BetR_N"/>
</dbReference>
<sequence length="339" mass="39881">MPTDREIQVRFLEWVKANTHSTLADELCLLLDISRDSAYRRLRGDTLLTFNEIRKIALHYNLSLDTFFQTSKSTVLFHKRTINETFTYGDFLKSVAESISLVGAAPSYRMVYVAKDIPPFHYFQFPLLSRFKSYFWLRTILKDPKTLQQPFDERAVAPEIMETSEQIWKTYRDVPSLEIWSDETMNITLRQIEYYFDTQIISREQLEALLSELKNMLDLLSKSAEAGHKLCHSDKKHIEFGKFELYHNEIEIGDNTVFFSLGNKRMVMKTYNMLNVLTTTDEAFCENIEAYIDNILQKSSLLSHSSEKARLQFFNKMKDKIDQFQVRLLPPRHVGIYEK</sequence>
<evidence type="ECO:0000313" key="3">
    <source>
        <dbReference type="Proteomes" id="UP000256779"/>
    </source>
</evidence>
<dbReference type="Proteomes" id="UP000256779">
    <property type="component" value="Unassembled WGS sequence"/>
</dbReference>
<gene>
    <name evidence="2" type="ORF">C7460_12322</name>
</gene>
<dbReference type="AlphaFoldDB" id="A0A3D9KZK5"/>
<evidence type="ECO:0000313" key="2">
    <source>
        <dbReference type="EMBL" id="RED93844.1"/>
    </source>
</evidence>
<dbReference type="OrthoDB" id="1098026at2"/>
<comment type="caution">
    <text evidence="2">The sequence shown here is derived from an EMBL/GenBank/DDBJ whole genome shotgun (WGS) entry which is preliminary data.</text>
</comment>
<feature type="domain" description="Transcription regulator BetR N-terminal" evidence="1">
    <location>
        <begin position="25"/>
        <end position="71"/>
    </location>
</feature>
<reference evidence="2 3" key="1">
    <citation type="submission" date="2018-07" db="EMBL/GenBank/DDBJ databases">
        <title>Genomic Encyclopedia of Type Strains, Phase IV (KMG-IV): sequencing the most valuable type-strain genomes for metagenomic binning, comparative biology and taxonomic classification.</title>
        <authorList>
            <person name="Goeker M."/>
        </authorList>
    </citation>
    <scope>NUCLEOTIDE SEQUENCE [LARGE SCALE GENOMIC DNA]</scope>
    <source>
        <strain evidence="2 3">DSM 4134</strain>
    </source>
</reference>
<organism evidence="2 3">
    <name type="scientific">Marinoscillum furvescens DSM 4134</name>
    <dbReference type="NCBI Taxonomy" id="1122208"/>
    <lineage>
        <taxon>Bacteria</taxon>
        <taxon>Pseudomonadati</taxon>
        <taxon>Bacteroidota</taxon>
        <taxon>Cytophagia</taxon>
        <taxon>Cytophagales</taxon>
        <taxon>Reichenbachiellaceae</taxon>
        <taxon>Marinoscillum</taxon>
    </lineage>
</organism>
<proteinExistence type="predicted"/>
<keyword evidence="3" id="KW-1185">Reference proteome</keyword>
<protein>
    <submittedName>
        <fullName evidence="2">BetR domain-containing protein</fullName>
    </submittedName>
</protein>
<dbReference type="EMBL" id="QREG01000023">
    <property type="protein sequence ID" value="RED93844.1"/>
    <property type="molecule type" value="Genomic_DNA"/>
</dbReference>
<name>A0A3D9KZK5_MARFU</name>
<accession>A0A3D9KZK5</accession>
<dbReference type="RefSeq" id="WP_115869764.1">
    <property type="nucleotide sequence ID" value="NZ_QREG01000023.1"/>
</dbReference>